<feature type="region of interest" description="Disordered" evidence="1">
    <location>
        <begin position="187"/>
        <end position="226"/>
    </location>
</feature>
<feature type="compositionally biased region" description="Polar residues" evidence="1">
    <location>
        <begin position="211"/>
        <end position="223"/>
    </location>
</feature>
<comment type="caution">
    <text evidence="2">The sequence shown here is derived from an EMBL/GenBank/DDBJ whole genome shotgun (WGS) entry which is preliminary data.</text>
</comment>
<evidence type="ECO:0000313" key="3">
    <source>
        <dbReference type="Proteomes" id="UP000327157"/>
    </source>
</evidence>
<gene>
    <name evidence="2" type="ORF">D8674_005191</name>
</gene>
<reference evidence="2 3" key="3">
    <citation type="submission" date="2019-11" db="EMBL/GenBank/DDBJ databases">
        <title>A de novo genome assembly of a pear dwarfing rootstock.</title>
        <authorList>
            <person name="Wang F."/>
            <person name="Wang J."/>
            <person name="Li S."/>
            <person name="Zhang Y."/>
            <person name="Fang M."/>
            <person name="Ma L."/>
            <person name="Zhao Y."/>
            <person name="Jiang S."/>
        </authorList>
    </citation>
    <scope>NUCLEOTIDE SEQUENCE [LARGE SCALE GENOMIC DNA]</scope>
    <source>
        <strain evidence="2">S2</strain>
        <tissue evidence="2">Leaf</tissue>
    </source>
</reference>
<dbReference type="OrthoDB" id="1190472at2759"/>
<reference evidence="3" key="2">
    <citation type="submission" date="2019-10" db="EMBL/GenBank/DDBJ databases">
        <title>A de novo genome assembly of a pear dwarfing rootstock.</title>
        <authorList>
            <person name="Wang F."/>
            <person name="Wang J."/>
            <person name="Li S."/>
            <person name="Zhang Y."/>
            <person name="Fang M."/>
            <person name="Ma L."/>
            <person name="Zhao Y."/>
            <person name="Jiang S."/>
        </authorList>
    </citation>
    <scope>NUCLEOTIDE SEQUENCE [LARGE SCALE GENOMIC DNA]</scope>
</reference>
<dbReference type="EMBL" id="SMOL01000559">
    <property type="protein sequence ID" value="KAB2605474.1"/>
    <property type="molecule type" value="Genomic_DNA"/>
</dbReference>
<proteinExistence type="predicted"/>
<evidence type="ECO:0000256" key="1">
    <source>
        <dbReference type="SAM" id="MobiDB-lite"/>
    </source>
</evidence>
<keyword evidence="3" id="KW-1185">Reference proteome</keyword>
<dbReference type="AlphaFoldDB" id="A0A5N5G4I5"/>
<name>A0A5N5G4I5_9ROSA</name>
<dbReference type="PANTHER" id="PTHR37610">
    <property type="entry name" value="CCHC-TYPE DOMAIN-CONTAINING PROTEIN"/>
    <property type="match status" value="1"/>
</dbReference>
<evidence type="ECO:0000313" key="2">
    <source>
        <dbReference type="EMBL" id="KAB2605474.1"/>
    </source>
</evidence>
<feature type="region of interest" description="Disordered" evidence="1">
    <location>
        <begin position="269"/>
        <end position="291"/>
    </location>
</feature>
<evidence type="ECO:0008006" key="4">
    <source>
        <dbReference type="Google" id="ProtNLM"/>
    </source>
</evidence>
<protein>
    <recommendedName>
        <fullName evidence="4">Retrotransposon Copia-like N-terminal domain-containing protein</fullName>
    </recommendedName>
</protein>
<accession>A0A5N5G4I5</accession>
<dbReference type="PANTHER" id="PTHR37610:SF38">
    <property type="entry name" value="RETROTRANSPOSON COPIA-LIKE N-TERMINAL DOMAIN-CONTAINING PROTEIN"/>
    <property type="match status" value="1"/>
</dbReference>
<sequence>MASEGGSGILKLENSTSTNNPVLNPVIIQSDASVVPNTVKLNGSNYPLWSKVLEMQIAGRGRKGFVTESTKEAAKDSTKYETWETGNAIVKRWLINSMEPAIMGFFIHLHTAKEVWEEVAWTYYDGSDISQIYELKVKSFRLRQEGRPVDDIFDKVRSDILCIQPLPSVEEVFSVVRRETQRHATMMGRSNNQGGPPSMAMISRPVGVPRPNNSSNQSLNSRPFNRENKDDLKCTLCGQTRHTEDTCFTKHGVPDWFPELKKKLHAKKRGNAGNNEGRASLATASPKAKEAEPVLNDLSQTLLTRSTHGDSSSTAGIEYITTANGTRAPVIGVGTVYLTGENTVGNLSWLDLGGDVIIEQRVGPGIVGAECTVSTECVDNSDDGGDLRLNLTELIRESQPATAVECSIAQ</sequence>
<organism evidence="2 3">
    <name type="scientific">Pyrus ussuriensis x Pyrus communis</name>
    <dbReference type="NCBI Taxonomy" id="2448454"/>
    <lineage>
        <taxon>Eukaryota</taxon>
        <taxon>Viridiplantae</taxon>
        <taxon>Streptophyta</taxon>
        <taxon>Embryophyta</taxon>
        <taxon>Tracheophyta</taxon>
        <taxon>Spermatophyta</taxon>
        <taxon>Magnoliopsida</taxon>
        <taxon>eudicotyledons</taxon>
        <taxon>Gunneridae</taxon>
        <taxon>Pentapetalae</taxon>
        <taxon>rosids</taxon>
        <taxon>fabids</taxon>
        <taxon>Rosales</taxon>
        <taxon>Rosaceae</taxon>
        <taxon>Amygdaloideae</taxon>
        <taxon>Maleae</taxon>
        <taxon>Pyrus</taxon>
    </lineage>
</organism>
<dbReference type="Proteomes" id="UP000327157">
    <property type="component" value="Chromosome 11"/>
</dbReference>
<reference evidence="2 3" key="1">
    <citation type="submission" date="2019-09" db="EMBL/GenBank/DDBJ databases">
        <authorList>
            <person name="Ou C."/>
        </authorList>
    </citation>
    <scope>NUCLEOTIDE SEQUENCE [LARGE SCALE GENOMIC DNA]</scope>
    <source>
        <strain evidence="2">S2</strain>
        <tissue evidence="2">Leaf</tissue>
    </source>
</reference>